<feature type="domain" description="Nitroreductase" evidence="1">
    <location>
        <begin position="4"/>
        <end position="64"/>
    </location>
</feature>
<dbReference type="Pfam" id="PF00881">
    <property type="entry name" value="Nitroreductase"/>
    <property type="match status" value="1"/>
</dbReference>
<dbReference type="GO" id="GO:0016491">
    <property type="term" value="F:oxidoreductase activity"/>
    <property type="evidence" value="ECO:0007669"/>
    <property type="project" value="InterPro"/>
</dbReference>
<dbReference type="AlphaFoldDB" id="A0A0H5RMH8"/>
<organism evidence="2 3">
    <name type="scientific">Mycolicibacterium neworleansense</name>
    <dbReference type="NCBI Taxonomy" id="146018"/>
    <lineage>
        <taxon>Bacteria</taxon>
        <taxon>Bacillati</taxon>
        <taxon>Actinomycetota</taxon>
        <taxon>Actinomycetes</taxon>
        <taxon>Mycobacteriales</taxon>
        <taxon>Mycobacteriaceae</taxon>
        <taxon>Mycolicibacterium</taxon>
    </lineage>
</organism>
<dbReference type="InterPro" id="IPR029479">
    <property type="entry name" value="Nitroreductase"/>
</dbReference>
<sequence length="90" mass="9796">MHRDFTNVDAMGVGMFLQTLLLALNERGLGSCVQVSISFYPDVLREQLGIPDDLTILSGVSIGYADPEFPANNLDTPRNPIGENVVFLDA</sequence>
<evidence type="ECO:0000259" key="1">
    <source>
        <dbReference type="Pfam" id="PF00881"/>
    </source>
</evidence>
<dbReference type="STRING" id="146018.BN2156_02088"/>
<keyword evidence="3" id="KW-1185">Reference proteome</keyword>
<evidence type="ECO:0000313" key="3">
    <source>
        <dbReference type="Proteomes" id="UP000199147"/>
    </source>
</evidence>
<gene>
    <name evidence="2" type="ORF">BN2156_02088</name>
</gene>
<dbReference type="Proteomes" id="UP000199147">
    <property type="component" value="Unassembled WGS sequence"/>
</dbReference>
<dbReference type="EMBL" id="CWKH01000001">
    <property type="protein sequence ID" value="CRZ15228.1"/>
    <property type="molecule type" value="Genomic_DNA"/>
</dbReference>
<dbReference type="Gene3D" id="3.40.109.10">
    <property type="entry name" value="NADH Oxidase"/>
    <property type="match status" value="1"/>
</dbReference>
<proteinExistence type="predicted"/>
<evidence type="ECO:0000313" key="2">
    <source>
        <dbReference type="EMBL" id="CRZ15228.1"/>
    </source>
</evidence>
<accession>A0A0H5RMH8</accession>
<dbReference type="InterPro" id="IPR000415">
    <property type="entry name" value="Nitroreductase-like"/>
</dbReference>
<dbReference type="SUPFAM" id="SSF55469">
    <property type="entry name" value="FMN-dependent nitroreductase-like"/>
    <property type="match status" value="1"/>
</dbReference>
<reference evidence="3" key="1">
    <citation type="submission" date="2015-07" db="EMBL/GenBank/DDBJ databases">
        <authorList>
            <person name="Urmite Genomes"/>
        </authorList>
    </citation>
    <scope>NUCLEOTIDE SEQUENCE [LARGE SCALE GENOMIC DNA]</scope>
    <source>
        <strain evidence="3">type strain: ATCC 49404</strain>
    </source>
</reference>
<protein>
    <submittedName>
        <fullName evidence="2">Nitroreductase</fullName>
    </submittedName>
</protein>
<name>A0A0H5RMH8_9MYCO</name>